<protein>
    <submittedName>
        <fullName evidence="6">TetR family transcriptional regulator</fullName>
    </submittedName>
</protein>
<evidence type="ECO:0000256" key="2">
    <source>
        <dbReference type="ARBA" id="ARBA00023125"/>
    </source>
</evidence>
<gene>
    <name evidence="6" type="ORF">EV190_10560</name>
</gene>
<reference evidence="6 7" key="1">
    <citation type="submission" date="2019-03" db="EMBL/GenBank/DDBJ databases">
        <title>Genomic Encyclopedia of Type Strains, Phase IV (KMG-IV): sequencing the most valuable type-strain genomes for metagenomic binning, comparative biology and taxonomic classification.</title>
        <authorList>
            <person name="Goeker M."/>
        </authorList>
    </citation>
    <scope>NUCLEOTIDE SEQUENCE [LARGE SCALE GENOMIC DNA]</scope>
    <source>
        <strain evidence="6 7">DSM 46770</strain>
    </source>
</reference>
<dbReference type="InterPro" id="IPR009057">
    <property type="entry name" value="Homeodomain-like_sf"/>
</dbReference>
<dbReference type="PANTHER" id="PTHR30055:SF225">
    <property type="entry name" value="TRANSCRIPTIONAL REGULATORY PROTEIN-RELATED"/>
    <property type="match status" value="1"/>
</dbReference>
<proteinExistence type="predicted"/>
<dbReference type="PROSITE" id="PS50977">
    <property type="entry name" value="HTH_TETR_2"/>
    <property type="match status" value="1"/>
</dbReference>
<dbReference type="Proteomes" id="UP000295281">
    <property type="component" value="Unassembled WGS sequence"/>
</dbReference>
<keyword evidence="3" id="KW-0804">Transcription</keyword>
<evidence type="ECO:0000256" key="1">
    <source>
        <dbReference type="ARBA" id="ARBA00023015"/>
    </source>
</evidence>
<dbReference type="SUPFAM" id="SSF46689">
    <property type="entry name" value="Homeodomain-like"/>
    <property type="match status" value="1"/>
</dbReference>
<keyword evidence="2 4" id="KW-0238">DNA-binding</keyword>
<accession>A0A4R6V2R7</accession>
<dbReference type="Pfam" id="PF16859">
    <property type="entry name" value="TetR_C_11"/>
    <property type="match status" value="1"/>
</dbReference>
<dbReference type="OrthoDB" id="9796019at2"/>
<dbReference type="GO" id="GO:0000976">
    <property type="term" value="F:transcription cis-regulatory region binding"/>
    <property type="evidence" value="ECO:0007669"/>
    <property type="project" value="TreeGrafter"/>
</dbReference>
<dbReference type="PANTHER" id="PTHR30055">
    <property type="entry name" value="HTH-TYPE TRANSCRIPTIONAL REGULATOR RUTR"/>
    <property type="match status" value="1"/>
</dbReference>
<dbReference type="SUPFAM" id="SSF48498">
    <property type="entry name" value="Tetracyclin repressor-like, C-terminal domain"/>
    <property type="match status" value="1"/>
</dbReference>
<sequence length="201" mass="22510">MAEEKKPHRPGRSRRRGAELVEAIHHAVIEEVLQVGVGGLTMEGVAKRAATAKTVLYRRWSSPQDVLLDALYETFPQETPSPDADDLRGDLLRSLRQLTDWMRRPTGRAVAEVIVERHRHPELAEAMYKRVFDPRGGRFTLTVMRHYAERGVIDPARVTPVVADIGEAMLGKFVTDTGLFPDEEWIAAVVDQAILPALGVR</sequence>
<keyword evidence="7" id="KW-1185">Reference proteome</keyword>
<evidence type="ECO:0000256" key="3">
    <source>
        <dbReference type="ARBA" id="ARBA00023163"/>
    </source>
</evidence>
<feature type="DNA-binding region" description="H-T-H motif" evidence="4">
    <location>
        <begin position="41"/>
        <end position="60"/>
    </location>
</feature>
<name>A0A4R6V2R7_9ACTN</name>
<dbReference type="EMBL" id="SNYN01000005">
    <property type="protein sequence ID" value="TDQ52943.1"/>
    <property type="molecule type" value="Genomic_DNA"/>
</dbReference>
<dbReference type="Gene3D" id="1.10.10.60">
    <property type="entry name" value="Homeodomain-like"/>
    <property type="match status" value="1"/>
</dbReference>
<dbReference type="InterPro" id="IPR036271">
    <property type="entry name" value="Tet_transcr_reg_TetR-rel_C_sf"/>
</dbReference>
<keyword evidence="1" id="KW-0805">Transcription regulation</keyword>
<evidence type="ECO:0000313" key="6">
    <source>
        <dbReference type="EMBL" id="TDQ52943.1"/>
    </source>
</evidence>
<evidence type="ECO:0000259" key="5">
    <source>
        <dbReference type="PROSITE" id="PS50977"/>
    </source>
</evidence>
<dbReference type="Gene3D" id="1.10.357.10">
    <property type="entry name" value="Tetracycline Repressor, domain 2"/>
    <property type="match status" value="1"/>
</dbReference>
<feature type="domain" description="HTH tetR-type" evidence="5">
    <location>
        <begin position="18"/>
        <end position="78"/>
    </location>
</feature>
<comment type="caution">
    <text evidence="6">The sequence shown here is derived from an EMBL/GenBank/DDBJ whole genome shotgun (WGS) entry which is preliminary data.</text>
</comment>
<dbReference type="InterPro" id="IPR001647">
    <property type="entry name" value="HTH_TetR"/>
</dbReference>
<dbReference type="RefSeq" id="WP_133741065.1">
    <property type="nucleotide sequence ID" value="NZ_SNYN01000005.1"/>
</dbReference>
<dbReference type="InterPro" id="IPR011075">
    <property type="entry name" value="TetR_C"/>
</dbReference>
<evidence type="ECO:0000313" key="7">
    <source>
        <dbReference type="Proteomes" id="UP000295281"/>
    </source>
</evidence>
<evidence type="ECO:0000256" key="4">
    <source>
        <dbReference type="PROSITE-ProRule" id="PRU00335"/>
    </source>
</evidence>
<dbReference type="InterPro" id="IPR050109">
    <property type="entry name" value="HTH-type_TetR-like_transc_reg"/>
</dbReference>
<organism evidence="6 7">
    <name type="scientific">Actinorugispora endophytica</name>
    <dbReference type="NCBI Taxonomy" id="1605990"/>
    <lineage>
        <taxon>Bacteria</taxon>
        <taxon>Bacillati</taxon>
        <taxon>Actinomycetota</taxon>
        <taxon>Actinomycetes</taxon>
        <taxon>Streptosporangiales</taxon>
        <taxon>Nocardiopsidaceae</taxon>
        <taxon>Actinorugispora</taxon>
    </lineage>
</organism>
<dbReference type="AlphaFoldDB" id="A0A4R6V2R7"/>
<dbReference type="GO" id="GO:0003700">
    <property type="term" value="F:DNA-binding transcription factor activity"/>
    <property type="evidence" value="ECO:0007669"/>
    <property type="project" value="TreeGrafter"/>
</dbReference>